<dbReference type="PANTHER" id="PTHR10953">
    <property type="entry name" value="UBIQUITIN-ACTIVATING ENZYME E1"/>
    <property type="match status" value="1"/>
</dbReference>
<keyword evidence="2" id="KW-0548">Nucleotidyltransferase</keyword>
<gene>
    <name evidence="2" type="primary">moeB_2</name>
    <name evidence="2" type="ORF">Pla110_04130</name>
</gene>
<feature type="domain" description="THIF-type NAD/FAD binding fold" evidence="1">
    <location>
        <begin position="16"/>
        <end position="244"/>
    </location>
</feature>
<dbReference type="GO" id="GO:0008641">
    <property type="term" value="F:ubiquitin-like modifier activating enzyme activity"/>
    <property type="evidence" value="ECO:0007669"/>
    <property type="project" value="InterPro"/>
</dbReference>
<evidence type="ECO:0000313" key="2">
    <source>
        <dbReference type="EMBL" id="QDU78709.1"/>
    </source>
</evidence>
<dbReference type="EC" id="2.7.7.80" evidence="2"/>
<keyword evidence="3" id="KW-1185">Reference proteome</keyword>
<dbReference type="Proteomes" id="UP000317178">
    <property type="component" value="Chromosome"/>
</dbReference>
<dbReference type="GO" id="GO:0004792">
    <property type="term" value="F:thiosulfate-cyanide sulfurtransferase activity"/>
    <property type="evidence" value="ECO:0007669"/>
    <property type="project" value="TreeGrafter"/>
</dbReference>
<dbReference type="GO" id="GO:0005737">
    <property type="term" value="C:cytoplasm"/>
    <property type="evidence" value="ECO:0007669"/>
    <property type="project" value="TreeGrafter"/>
</dbReference>
<protein>
    <submittedName>
        <fullName evidence="2">Molybdopterin-synthase adenylyltransferase</fullName>
        <ecNumber evidence="2">2.7.7.80</ecNumber>
    </submittedName>
</protein>
<dbReference type="Gene3D" id="3.40.50.720">
    <property type="entry name" value="NAD(P)-binding Rossmann-like Domain"/>
    <property type="match status" value="1"/>
</dbReference>
<reference evidence="2 3" key="1">
    <citation type="submission" date="2019-02" db="EMBL/GenBank/DDBJ databases">
        <title>Deep-cultivation of Planctomycetes and their phenomic and genomic characterization uncovers novel biology.</title>
        <authorList>
            <person name="Wiegand S."/>
            <person name="Jogler M."/>
            <person name="Boedeker C."/>
            <person name="Pinto D."/>
            <person name="Vollmers J."/>
            <person name="Rivas-Marin E."/>
            <person name="Kohn T."/>
            <person name="Peeters S.H."/>
            <person name="Heuer A."/>
            <person name="Rast P."/>
            <person name="Oberbeckmann S."/>
            <person name="Bunk B."/>
            <person name="Jeske O."/>
            <person name="Meyerdierks A."/>
            <person name="Storesund J.E."/>
            <person name="Kallscheuer N."/>
            <person name="Luecker S."/>
            <person name="Lage O.M."/>
            <person name="Pohl T."/>
            <person name="Merkel B.J."/>
            <person name="Hornburger P."/>
            <person name="Mueller R.-W."/>
            <person name="Bruemmer F."/>
            <person name="Labrenz M."/>
            <person name="Spormann A.M."/>
            <person name="Op den Camp H."/>
            <person name="Overmann J."/>
            <person name="Amann R."/>
            <person name="Jetten M.S.M."/>
            <person name="Mascher T."/>
            <person name="Medema M.H."/>
            <person name="Devos D.P."/>
            <person name="Kaster A.-K."/>
            <person name="Ovreas L."/>
            <person name="Rohde M."/>
            <person name="Galperin M.Y."/>
            <person name="Jogler C."/>
        </authorList>
    </citation>
    <scope>NUCLEOTIDE SEQUENCE [LARGE SCALE GENOMIC DNA]</scope>
    <source>
        <strain evidence="2 3">Pla110</strain>
    </source>
</reference>
<sequence>MVTPQSLTAEEQATYEWQLWVPDFGEAGQEKLKGATVCVSRCGGLGSVVAYELAAAGVGKLVLAHAGNVKPSDLNRQLLMTHDWLGKPRIESVERRLKELNPRLEIEAHAENLSEENADRILGDVDLIVDCAPLFNERFAMNRVAVERKIPLVECAMYDLESQITTIQPGVTPCLRCLYPGDPPVWRREFPVFGAVSGSVGCIAAMEAIKVLAGFGEPLFSQMLMYDLRDMTFHKRKIQRRLDCESCASLF</sequence>
<evidence type="ECO:0000259" key="1">
    <source>
        <dbReference type="Pfam" id="PF00899"/>
    </source>
</evidence>
<dbReference type="InterPro" id="IPR035985">
    <property type="entry name" value="Ubiquitin-activating_enz"/>
</dbReference>
<accession>A0A518CHK2</accession>
<evidence type="ECO:0000313" key="3">
    <source>
        <dbReference type="Proteomes" id="UP000317178"/>
    </source>
</evidence>
<dbReference type="AlphaFoldDB" id="A0A518CHK2"/>
<dbReference type="PANTHER" id="PTHR10953:SF102">
    <property type="entry name" value="ADENYLYLTRANSFERASE AND SULFURTRANSFERASE MOCS3"/>
    <property type="match status" value="1"/>
</dbReference>
<dbReference type="OrthoDB" id="9800872at2"/>
<keyword evidence="2" id="KW-0808">Transferase</keyword>
<proteinExistence type="predicted"/>
<name>A0A518CHK2_9PLAN</name>
<dbReference type="KEGG" id="plon:Pla110_04130"/>
<organism evidence="2 3">
    <name type="scientific">Polystyrenella longa</name>
    <dbReference type="NCBI Taxonomy" id="2528007"/>
    <lineage>
        <taxon>Bacteria</taxon>
        <taxon>Pseudomonadati</taxon>
        <taxon>Planctomycetota</taxon>
        <taxon>Planctomycetia</taxon>
        <taxon>Planctomycetales</taxon>
        <taxon>Planctomycetaceae</taxon>
        <taxon>Polystyrenella</taxon>
    </lineage>
</organism>
<dbReference type="GO" id="GO:0061605">
    <property type="term" value="F:molybdopterin-synthase adenylyltransferase activity"/>
    <property type="evidence" value="ECO:0007669"/>
    <property type="project" value="UniProtKB-EC"/>
</dbReference>
<dbReference type="InterPro" id="IPR045886">
    <property type="entry name" value="ThiF/MoeB/HesA"/>
</dbReference>
<dbReference type="InterPro" id="IPR000594">
    <property type="entry name" value="ThiF_NAD_FAD-bd"/>
</dbReference>
<dbReference type="EMBL" id="CP036281">
    <property type="protein sequence ID" value="QDU78709.1"/>
    <property type="molecule type" value="Genomic_DNA"/>
</dbReference>
<dbReference type="SUPFAM" id="SSF69572">
    <property type="entry name" value="Activating enzymes of the ubiquitin-like proteins"/>
    <property type="match status" value="1"/>
</dbReference>
<dbReference type="CDD" id="cd00757">
    <property type="entry name" value="ThiF_MoeB_HesA_family"/>
    <property type="match status" value="1"/>
</dbReference>
<dbReference type="Pfam" id="PF00899">
    <property type="entry name" value="ThiF"/>
    <property type="match status" value="1"/>
</dbReference>